<dbReference type="AlphaFoldDB" id="A0A3B0U8W3"/>
<dbReference type="EMBL" id="UOEP01000159">
    <property type="protein sequence ID" value="VAW21897.1"/>
    <property type="molecule type" value="Genomic_DNA"/>
</dbReference>
<evidence type="ECO:0000313" key="1">
    <source>
        <dbReference type="EMBL" id="VAW21897.1"/>
    </source>
</evidence>
<accession>A0A3B0U8W3</accession>
<proteinExistence type="predicted"/>
<gene>
    <name evidence="1" type="ORF">MNBD_BACTEROID01-1895</name>
</gene>
<protein>
    <submittedName>
        <fullName evidence="1">Uncharacterized protein</fullName>
    </submittedName>
</protein>
<name>A0A3B0U8W3_9ZZZZ</name>
<sequence>MYEHIENVLLFCSRFPMKLLKVERHFREWHIDIQPLKPNGINMLLAGFQFNFKQPHWQAQAKTGITVIK</sequence>
<organism evidence="1">
    <name type="scientific">hydrothermal vent metagenome</name>
    <dbReference type="NCBI Taxonomy" id="652676"/>
    <lineage>
        <taxon>unclassified sequences</taxon>
        <taxon>metagenomes</taxon>
        <taxon>ecological metagenomes</taxon>
    </lineage>
</organism>
<reference evidence="1" key="1">
    <citation type="submission" date="2018-06" db="EMBL/GenBank/DDBJ databases">
        <authorList>
            <person name="Zhirakovskaya E."/>
        </authorList>
    </citation>
    <scope>NUCLEOTIDE SEQUENCE</scope>
</reference>